<name>A0A5R9GND9_9PROT</name>
<dbReference type="InterPro" id="IPR045761">
    <property type="entry name" value="ODP_dom"/>
</dbReference>
<reference evidence="2 3" key="1">
    <citation type="journal article" date="2019" name="Appl. Environ. Microbiol.">
        <title>Environmental Evidence and Genomic Insight of Iron-oxidizing Bacteria Preference Towards More Corrosion Resistant Stainless Steel at Higher Salinities.</title>
        <authorList>
            <person name="Garrison C.E."/>
            <person name="Price K.A."/>
            <person name="Field E.K."/>
        </authorList>
    </citation>
    <scope>NUCLEOTIDE SEQUENCE [LARGE SCALE GENOMIC DNA]</scope>
    <source>
        <strain evidence="2 3">P3</strain>
    </source>
</reference>
<dbReference type="AlphaFoldDB" id="A0A5R9GND9"/>
<dbReference type="Gene3D" id="3.60.15.10">
    <property type="entry name" value="Ribonuclease Z/Hydroxyacylglutathione hydrolase-like"/>
    <property type="match status" value="1"/>
</dbReference>
<accession>A0A5R9GND9</accession>
<dbReference type="OrthoDB" id="9768433at2"/>
<gene>
    <name evidence="2" type="ORF">FEF65_06325</name>
</gene>
<organism evidence="2 3">
    <name type="scientific">Mariprofundus erugo</name>
    <dbReference type="NCBI Taxonomy" id="2528639"/>
    <lineage>
        <taxon>Bacteria</taxon>
        <taxon>Pseudomonadati</taxon>
        <taxon>Pseudomonadota</taxon>
        <taxon>Candidatius Mariprofundia</taxon>
        <taxon>Mariprofundales</taxon>
        <taxon>Mariprofundaceae</taxon>
        <taxon>Mariprofundus</taxon>
    </lineage>
</organism>
<protein>
    <submittedName>
        <fullName evidence="2">FprA family A-type flavoprotein</fullName>
    </submittedName>
</protein>
<keyword evidence="3" id="KW-1185">Reference proteome</keyword>
<dbReference type="PANTHER" id="PTHR43041">
    <property type="entry name" value="HYDROLASE, METALLO-BETA-LACTAMASE SUPERFAMILY"/>
    <property type="match status" value="1"/>
</dbReference>
<dbReference type="SUPFAM" id="SSF56281">
    <property type="entry name" value="Metallo-hydrolase/oxidoreductase"/>
    <property type="match status" value="1"/>
</dbReference>
<dbReference type="EMBL" id="VBRY01000005">
    <property type="protein sequence ID" value="TLS67530.1"/>
    <property type="molecule type" value="Genomic_DNA"/>
</dbReference>
<comment type="caution">
    <text evidence="2">The sequence shown here is derived from an EMBL/GenBank/DDBJ whole genome shotgun (WGS) entry which is preliminary data.</text>
</comment>
<feature type="domain" description="Metallo-beta-lactamase" evidence="1">
    <location>
        <begin position="26"/>
        <end position="214"/>
    </location>
</feature>
<dbReference type="RefSeq" id="WP_138238964.1">
    <property type="nucleotide sequence ID" value="NZ_VBRY01000005.1"/>
</dbReference>
<dbReference type="PANTHER" id="PTHR43041:SF1">
    <property type="entry name" value="METALLO-BETA-LACTAMASE DOMAIN-CONTAINING PROTEIN"/>
    <property type="match status" value="1"/>
</dbReference>
<evidence type="ECO:0000313" key="2">
    <source>
        <dbReference type="EMBL" id="TLS67530.1"/>
    </source>
</evidence>
<dbReference type="SMART" id="SM00849">
    <property type="entry name" value="Lactamase_B"/>
    <property type="match status" value="1"/>
</dbReference>
<evidence type="ECO:0000259" key="1">
    <source>
        <dbReference type="SMART" id="SM00849"/>
    </source>
</evidence>
<sequence>MADILFDQSGHRNIFFEDFTEGEMVSANQHLIIHNGKGMLLDPGGHKVYSKIFSAMPEYLSPSALDYLFLSHQDPDIVASINGWLMVTDADAYMSGIWRRFVAHFGVDGSVMDRMKTIPDEGMTLDLNGCKLMLVPAHFLHSAGNFHVYDPVSKILYTGDLGAALVDYRFVEDFDAHVKHMDGFHKRYMASNTACRLWANMVRGLDIETIAPQHGAIFKGKAMCNSFIDWVEGLEVGADYMQDIYKLPA</sequence>
<dbReference type="Proteomes" id="UP000306585">
    <property type="component" value="Unassembled WGS sequence"/>
</dbReference>
<dbReference type="CDD" id="cd07709">
    <property type="entry name" value="flavodiiron_proteins_MBL-fold"/>
    <property type="match status" value="1"/>
</dbReference>
<dbReference type="Pfam" id="PF19583">
    <property type="entry name" value="ODP"/>
    <property type="match status" value="1"/>
</dbReference>
<dbReference type="InterPro" id="IPR001279">
    <property type="entry name" value="Metallo-B-lactamas"/>
</dbReference>
<evidence type="ECO:0000313" key="3">
    <source>
        <dbReference type="Proteomes" id="UP000306585"/>
    </source>
</evidence>
<proteinExistence type="predicted"/>
<dbReference type="InterPro" id="IPR036866">
    <property type="entry name" value="RibonucZ/Hydroxyglut_hydro"/>
</dbReference>